<reference evidence="1 2" key="2">
    <citation type="journal article" date="2013" name="PLoS ONE">
        <title>INDIGO - INtegrated Data Warehouse of MIcrobial GenOmes with Examples from the Red Sea Extremophiles.</title>
        <authorList>
            <person name="Alam I."/>
            <person name="Antunes A."/>
            <person name="Kamau A.A."/>
            <person name="Ba Alawi W."/>
            <person name="Kalkatawi M."/>
            <person name="Stingl U."/>
            <person name="Bajic V.B."/>
        </authorList>
    </citation>
    <scope>NUCLEOTIDE SEQUENCE [LARGE SCALE GENOMIC DNA]</scope>
    <source>
        <strain evidence="1 2">SARL4B</strain>
    </source>
</reference>
<reference evidence="1 2" key="1">
    <citation type="journal article" date="2011" name="J. Bacteriol.">
        <title>Genome sequence of Halorhabdus tiamatea, the first archaeon isolated from a deep-sea anoxic brine lake.</title>
        <authorList>
            <person name="Antunes A."/>
            <person name="Alam I."/>
            <person name="Bajic V.B."/>
            <person name="Stingl U."/>
        </authorList>
    </citation>
    <scope>NUCLEOTIDE SEQUENCE [LARGE SCALE GENOMIC DNA]</scope>
    <source>
        <strain evidence="1 2">SARL4B</strain>
    </source>
</reference>
<dbReference type="OrthoDB" id="304916at2157"/>
<organism evidence="1 2">
    <name type="scientific">Halorhabdus tiamatea SARL4B</name>
    <dbReference type="NCBI Taxonomy" id="1033806"/>
    <lineage>
        <taxon>Archaea</taxon>
        <taxon>Methanobacteriati</taxon>
        <taxon>Methanobacteriota</taxon>
        <taxon>Stenosarchaea group</taxon>
        <taxon>Halobacteria</taxon>
        <taxon>Halobacteriales</taxon>
        <taxon>Haloarculaceae</taxon>
        <taxon>Halorhabdus</taxon>
    </lineage>
</organism>
<dbReference type="AlphaFoldDB" id="U2DI11"/>
<dbReference type="GeneID" id="23797598"/>
<evidence type="ECO:0000313" key="1">
    <source>
        <dbReference type="EMBL" id="ERJ05592.1"/>
    </source>
</evidence>
<gene>
    <name evidence="1" type="ORF">HLRTI_002402</name>
</gene>
<evidence type="ECO:0000313" key="2">
    <source>
        <dbReference type="Proteomes" id="UP000003861"/>
    </source>
</evidence>
<dbReference type="InterPro" id="IPR048925">
    <property type="entry name" value="RdfA"/>
</dbReference>
<dbReference type="eggNOG" id="arCOG02804">
    <property type="taxonomic scope" value="Archaea"/>
</dbReference>
<sequence length="206" mass="23410">MAEHGSDDRTADEREPRSKVARVIDTYDLDIGGELQRRWLATDETGMSLRELAAYFNQTVLEAAIEQSDLSALNVDIERLYEQLTNDNVSAGARTRAQRRLERNGVDVESLRSNFVTHQAIHTYLREYRDVQQPDPTPEQRRESTVERIQKLQDRTAAVTQDAVEGLQRADLVPDGDVEVMVDIQVIFADSGEQFDVFDLIESDAK</sequence>
<dbReference type="RefSeq" id="WP_008524950.1">
    <property type="nucleotide sequence ID" value="NC_021913.1"/>
</dbReference>
<proteinExistence type="predicted"/>
<dbReference type="Pfam" id="PF21811">
    <property type="entry name" value="RdfA"/>
    <property type="match status" value="1"/>
</dbReference>
<name>U2DI11_9EURY</name>
<protein>
    <submittedName>
        <fullName evidence="1">Uncharacterized protein</fullName>
    </submittedName>
</protein>
<accession>U2DI11</accession>
<dbReference type="Proteomes" id="UP000003861">
    <property type="component" value="Unassembled WGS sequence"/>
</dbReference>
<dbReference type="EMBL" id="AFNT02000029">
    <property type="protein sequence ID" value="ERJ05592.1"/>
    <property type="molecule type" value="Genomic_DNA"/>
</dbReference>
<comment type="caution">
    <text evidence="1">The sequence shown here is derived from an EMBL/GenBank/DDBJ whole genome shotgun (WGS) entry which is preliminary data.</text>
</comment>